<keyword evidence="1" id="KW-0547">Nucleotide-binding</keyword>
<dbReference type="RefSeq" id="XP_002506088.1">
    <property type="nucleotide sequence ID" value="XM_002506042.1"/>
</dbReference>
<keyword evidence="6" id="KW-1185">Reference proteome</keyword>
<dbReference type="GeneID" id="8248816"/>
<protein>
    <recommendedName>
        <fullName evidence="7">GHMP kinase C-terminal domain-containing protein</fullName>
    </recommendedName>
</protein>
<evidence type="ECO:0000259" key="4">
    <source>
        <dbReference type="Pfam" id="PF08544"/>
    </source>
</evidence>
<dbReference type="OrthoDB" id="498899at2759"/>
<evidence type="ECO:0000259" key="3">
    <source>
        <dbReference type="Pfam" id="PF00288"/>
    </source>
</evidence>
<feature type="domain" description="GHMP kinase N-terminal" evidence="3">
    <location>
        <begin position="3"/>
        <end position="71"/>
    </location>
</feature>
<sequence>MFVRSAVPEGKGVSSSAACEVASMRALAVLANVPFDGDEGGAELAALCQLCENAVAGAPCGIMDQMTASLGRESRLLALLCSNNAVLGHVRIPRGCKLWGIDSGVRHSNDGESDYGRVRCAAFMFREHLKQTWPEKGIDHLATSVDPRWLEVMSLNGALPKRLSGENFLVMYPEGHGDDVTSIDERVTYDVAVCGSHPVMEHRRVTLIRDWLAEVADDDAISELVATQVGNYMYQSHESYGACGLGSDATDKLVRLLEERGRDRGVFGAKITGGGSGGVVCALTADTDDAERAVAEVCDEYGGKPAVFVGSSPGAVSFGHLSVVIKPSD</sequence>
<dbReference type="InterPro" id="IPR020568">
    <property type="entry name" value="Ribosomal_Su5_D2-typ_SF"/>
</dbReference>
<dbReference type="PRINTS" id="PR00959">
    <property type="entry name" value="MEVGALKINASE"/>
</dbReference>
<evidence type="ECO:0008006" key="7">
    <source>
        <dbReference type="Google" id="ProtNLM"/>
    </source>
</evidence>
<dbReference type="OMA" id="MYQSHAS"/>
<dbReference type="GO" id="GO:0004335">
    <property type="term" value="F:galactokinase activity"/>
    <property type="evidence" value="ECO:0007669"/>
    <property type="project" value="TreeGrafter"/>
</dbReference>
<dbReference type="eggNOG" id="KOG0631">
    <property type="taxonomic scope" value="Eukaryota"/>
</dbReference>
<dbReference type="InParanoid" id="C1EGK9"/>
<dbReference type="EMBL" id="CP001332">
    <property type="protein sequence ID" value="ACO67346.1"/>
    <property type="molecule type" value="Genomic_DNA"/>
</dbReference>
<proteinExistence type="predicted"/>
<dbReference type="Pfam" id="PF00288">
    <property type="entry name" value="GHMP_kinases_N"/>
    <property type="match status" value="1"/>
</dbReference>
<dbReference type="InterPro" id="IPR014721">
    <property type="entry name" value="Ribsml_uS5_D2-typ_fold_subgr"/>
</dbReference>
<evidence type="ECO:0000313" key="5">
    <source>
        <dbReference type="EMBL" id="ACO67346.1"/>
    </source>
</evidence>
<dbReference type="Gene3D" id="3.30.70.890">
    <property type="entry name" value="GHMP kinase, C-terminal domain"/>
    <property type="match status" value="1"/>
</dbReference>
<name>C1EGK9_MICCC</name>
<dbReference type="KEGG" id="mis:MICPUN_109434"/>
<dbReference type="Pfam" id="PF08544">
    <property type="entry name" value="GHMP_kinases_C"/>
    <property type="match status" value="1"/>
</dbReference>
<dbReference type="InterPro" id="IPR013750">
    <property type="entry name" value="GHMP_kinase_C_dom"/>
</dbReference>
<dbReference type="AlphaFoldDB" id="C1EGK9"/>
<dbReference type="Proteomes" id="UP000002009">
    <property type="component" value="Chromosome 14"/>
</dbReference>
<dbReference type="Gene3D" id="3.30.230.10">
    <property type="match status" value="1"/>
</dbReference>
<dbReference type="GO" id="GO:0006012">
    <property type="term" value="P:galactose metabolic process"/>
    <property type="evidence" value="ECO:0007669"/>
    <property type="project" value="TreeGrafter"/>
</dbReference>
<keyword evidence="2" id="KW-0067">ATP-binding</keyword>
<dbReference type="InterPro" id="IPR006204">
    <property type="entry name" value="GHMP_kinase_N_dom"/>
</dbReference>
<dbReference type="STRING" id="296587.C1EGK9"/>
<dbReference type="SUPFAM" id="SSF54211">
    <property type="entry name" value="Ribosomal protein S5 domain 2-like"/>
    <property type="match status" value="1"/>
</dbReference>
<dbReference type="GO" id="GO:0005524">
    <property type="term" value="F:ATP binding"/>
    <property type="evidence" value="ECO:0007669"/>
    <property type="project" value="UniProtKB-KW"/>
</dbReference>
<reference evidence="5 6" key="1">
    <citation type="journal article" date="2009" name="Science">
        <title>Green evolution and dynamic adaptations revealed by genomes of the marine picoeukaryotes Micromonas.</title>
        <authorList>
            <person name="Worden A.Z."/>
            <person name="Lee J.H."/>
            <person name="Mock T."/>
            <person name="Rouze P."/>
            <person name="Simmons M.P."/>
            <person name="Aerts A.L."/>
            <person name="Allen A.E."/>
            <person name="Cuvelier M.L."/>
            <person name="Derelle E."/>
            <person name="Everett M.V."/>
            <person name="Foulon E."/>
            <person name="Grimwood J."/>
            <person name="Gundlach H."/>
            <person name="Henrissat B."/>
            <person name="Napoli C."/>
            <person name="McDonald S.M."/>
            <person name="Parker M.S."/>
            <person name="Rombauts S."/>
            <person name="Salamov A."/>
            <person name="Von Dassow P."/>
            <person name="Badger J.H."/>
            <person name="Coutinho P.M."/>
            <person name="Demir E."/>
            <person name="Dubchak I."/>
            <person name="Gentemann C."/>
            <person name="Eikrem W."/>
            <person name="Gready J.E."/>
            <person name="John U."/>
            <person name="Lanier W."/>
            <person name="Lindquist E.A."/>
            <person name="Lucas S."/>
            <person name="Mayer K.F."/>
            <person name="Moreau H."/>
            <person name="Not F."/>
            <person name="Otillar R."/>
            <person name="Panaud O."/>
            <person name="Pangilinan J."/>
            <person name="Paulsen I."/>
            <person name="Piegu B."/>
            <person name="Poliakov A."/>
            <person name="Robbens S."/>
            <person name="Schmutz J."/>
            <person name="Toulza E."/>
            <person name="Wyss T."/>
            <person name="Zelensky A."/>
            <person name="Zhou K."/>
            <person name="Armbrust E.V."/>
            <person name="Bhattacharya D."/>
            <person name="Goodenough U.W."/>
            <person name="Van de Peer Y."/>
            <person name="Grigoriev I.V."/>
        </authorList>
    </citation>
    <scope>NUCLEOTIDE SEQUENCE [LARGE SCALE GENOMIC DNA]</scope>
    <source>
        <strain evidence="6">RCC299 / NOUM17</strain>
    </source>
</reference>
<feature type="domain" description="GHMP kinase C-terminal" evidence="4">
    <location>
        <begin position="227"/>
        <end position="301"/>
    </location>
</feature>
<dbReference type="GO" id="GO:0005829">
    <property type="term" value="C:cytosol"/>
    <property type="evidence" value="ECO:0007669"/>
    <property type="project" value="TreeGrafter"/>
</dbReference>
<gene>
    <name evidence="5" type="ORF">MICPUN_109434</name>
</gene>
<organism evidence="5 6">
    <name type="scientific">Micromonas commoda (strain RCC299 / NOUM17 / CCMP2709)</name>
    <name type="common">Picoplanktonic green alga</name>
    <dbReference type="NCBI Taxonomy" id="296587"/>
    <lineage>
        <taxon>Eukaryota</taxon>
        <taxon>Viridiplantae</taxon>
        <taxon>Chlorophyta</taxon>
        <taxon>Mamiellophyceae</taxon>
        <taxon>Mamiellales</taxon>
        <taxon>Mamiellaceae</taxon>
        <taxon>Micromonas</taxon>
    </lineage>
</organism>
<dbReference type="InterPro" id="IPR036554">
    <property type="entry name" value="GHMP_kinase_C_sf"/>
</dbReference>
<dbReference type="PANTHER" id="PTHR10457">
    <property type="entry name" value="MEVALONATE KINASE/GALACTOKINASE"/>
    <property type="match status" value="1"/>
</dbReference>
<dbReference type="PANTHER" id="PTHR10457:SF35">
    <property type="entry name" value="L-ARABINOKINASE"/>
    <property type="match status" value="1"/>
</dbReference>
<evidence type="ECO:0000256" key="2">
    <source>
        <dbReference type="ARBA" id="ARBA00022840"/>
    </source>
</evidence>
<dbReference type="SUPFAM" id="SSF55060">
    <property type="entry name" value="GHMP Kinase, C-terminal domain"/>
    <property type="match status" value="1"/>
</dbReference>
<accession>C1EGK9</accession>
<evidence type="ECO:0000313" key="6">
    <source>
        <dbReference type="Proteomes" id="UP000002009"/>
    </source>
</evidence>
<evidence type="ECO:0000256" key="1">
    <source>
        <dbReference type="ARBA" id="ARBA00022741"/>
    </source>
</evidence>